<dbReference type="EMBL" id="MRTJ01000027">
    <property type="protein sequence ID" value="OMF04964.1"/>
    <property type="molecule type" value="Genomic_DNA"/>
</dbReference>
<evidence type="ECO:0000313" key="2">
    <source>
        <dbReference type="Proteomes" id="UP000187134"/>
    </source>
</evidence>
<dbReference type="Gene3D" id="2.60.120.260">
    <property type="entry name" value="Galactose-binding domain-like"/>
    <property type="match status" value="1"/>
</dbReference>
<reference evidence="1 2" key="1">
    <citation type="submission" date="2016-11" db="EMBL/GenBank/DDBJ databases">
        <title>Paenibacillus species isolates.</title>
        <authorList>
            <person name="Beno S.M."/>
        </authorList>
    </citation>
    <scope>NUCLEOTIDE SEQUENCE [LARGE SCALE GENOMIC DNA]</scope>
    <source>
        <strain evidence="1 2">FSL H8-0246</strain>
    </source>
</reference>
<gene>
    <name evidence="1" type="ORF">BK131_29250</name>
</gene>
<sequence length="102" mass="11526">MAADKPCLWTDPGKLVSKTIALPGTPDEHVLGSKPEVSSDHLTRKHAYEGRARFEHQVIIPEEWRGKLLFFTMERTRETELWIDGVQVGSCNTLSTPQSCMM</sequence>
<dbReference type="RefSeq" id="WP_076334218.1">
    <property type="nucleotide sequence ID" value="NZ_MRTJ01000027.1"/>
</dbReference>
<evidence type="ECO:0000313" key="1">
    <source>
        <dbReference type="EMBL" id="OMF04964.1"/>
    </source>
</evidence>
<organism evidence="1 2">
    <name type="scientific">Paenibacillus amylolyticus</name>
    <dbReference type="NCBI Taxonomy" id="1451"/>
    <lineage>
        <taxon>Bacteria</taxon>
        <taxon>Bacillati</taxon>
        <taxon>Bacillota</taxon>
        <taxon>Bacilli</taxon>
        <taxon>Bacillales</taxon>
        <taxon>Paenibacillaceae</taxon>
        <taxon>Paenibacillus</taxon>
    </lineage>
</organism>
<dbReference type="SUPFAM" id="SSF49785">
    <property type="entry name" value="Galactose-binding domain-like"/>
    <property type="match status" value="1"/>
</dbReference>
<evidence type="ECO:0008006" key="3">
    <source>
        <dbReference type="Google" id="ProtNLM"/>
    </source>
</evidence>
<protein>
    <recommendedName>
        <fullName evidence="3">Glycosyl hydrolases family 2 sugar binding domain-containing protein</fullName>
    </recommendedName>
</protein>
<proteinExistence type="predicted"/>
<dbReference type="Proteomes" id="UP000187134">
    <property type="component" value="Unassembled WGS sequence"/>
</dbReference>
<accession>A0A1R1BEY1</accession>
<dbReference type="InterPro" id="IPR008979">
    <property type="entry name" value="Galactose-bd-like_sf"/>
</dbReference>
<comment type="caution">
    <text evidence="1">The sequence shown here is derived from an EMBL/GenBank/DDBJ whole genome shotgun (WGS) entry which is preliminary data.</text>
</comment>
<name>A0A1R1BEY1_PAEAM</name>
<dbReference type="AlphaFoldDB" id="A0A1R1BEY1"/>